<dbReference type="HOGENOM" id="CLU_108881_1_0_2"/>
<feature type="transmembrane region" description="Helical" evidence="1">
    <location>
        <begin position="136"/>
        <end position="169"/>
    </location>
</feature>
<sequence length="197" mass="22483">MRKITIFDVFMIILPWILWYFTFDVFYSHFIYAMALSVSVLGIISLTRKEVREKYKSCNALCILLALLIAIILYFVFYGGNIVSAKLGLEGEVLYVYGLVPKGLLSIFLLALIGVMEEAYWRGLLQQVILEKKLNVSWLFAPLFYGFVHSVSLNLILVVAALIVGLFLSFTAEKFGLIASSIVHVVWIYFMFLKILL</sequence>
<keyword evidence="3" id="KW-0645">Protease</keyword>
<protein>
    <submittedName>
        <fullName evidence="3">CAAX amino terminal protease family</fullName>
    </submittedName>
</protein>
<dbReference type="RefSeq" id="WP_015232363.1">
    <property type="nucleotide sequence ID" value="NC_019791.1"/>
</dbReference>
<keyword evidence="3" id="KW-0378">Hydrolase</keyword>
<dbReference type="GO" id="GO:0080120">
    <property type="term" value="P:CAAX-box protein maturation"/>
    <property type="evidence" value="ECO:0007669"/>
    <property type="project" value="UniProtKB-ARBA"/>
</dbReference>
<dbReference type="InterPro" id="IPR003675">
    <property type="entry name" value="Rce1/LyrA-like_dom"/>
</dbReference>
<dbReference type="InParanoid" id="L0ABP4"/>
<dbReference type="eggNOG" id="arCOG07466">
    <property type="taxonomic scope" value="Archaea"/>
</dbReference>
<name>L0ABP4_CALLD</name>
<dbReference type="GO" id="GO:0006508">
    <property type="term" value="P:proteolysis"/>
    <property type="evidence" value="ECO:0007669"/>
    <property type="project" value="UniProtKB-KW"/>
</dbReference>
<keyword evidence="1" id="KW-0472">Membrane</keyword>
<keyword evidence="1" id="KW-1133">Transmembrane helix</keyword>
<organism evidence="3 4">
    <name type="scientific">Caldisphaera lagunensis (strain DSM 15908 / JCM 11604 / ANMR 0165 / IC-154)</name>
    <dbReference type="NCBI Taxonomy" id="1056495"/>
    <lineage>
        <taxon>Archaea</taxon>
        <taxon>Thermoproteota</taxon>
        <taxon>Thermoprotei</taxon>
        <taxon>Acidilobales</taxon>
        <taxon>Caldisphaeraceae</taxon>
        <taxon>Caldisphaera</taxon>
    </lineage>
</organism>
<proteinExistence type="predicted"/>
<dbReference type="AlphaFoldDB" id="L0ABP4"/>
<reference evidence="4" key="1">
    <citation type="submission" date="2012-03" db="EMBL/GenBank/DDBJ databases">
        <title>Complete genome of Caldisphaera lagunensis DSM 15908.</title>
        <authorList>
            <person name="Lucas S."/>
            <person name="Copeland A."/>
            <person name="Lapidus A."/>
            <person name="Glavina del Rio T."/>
            <person name="Dalin E."/>
            <person name="Tice H."/>
            <person name="Bruce D."/>
            <person name="Goodwin L."/>
            <person name="Pitluck S."/>
            <person name="Peters L."/>
            <person name="Mikhailova N."/>
            <person name="Teshima H."/>
            <person name="Kyrpides N."/>
            <person name="Mavromatis K."/>
            <person name="Ivanova N."/>
            <person name="Brettin T."/>
            <person name="Detter J.C."/>
            <person name="Han C."/>
            <person name="Larimer F."/>
            <person name="Land M."/>
            <person name="Hauser L."/>
            <person name="Markowitz V."/>
            <person name="Cheng J.-F."/>
            <person name="Hugenholtz P."/>
            <person name="Woyke T."/>
            <person name="Wu D."/>
            <person name="Spring S."/>
            <person name="Schroeder M."/>
            <person name="Brambilla E."/>
            <person name="Klenk H.-P."/>
            <person name="Eisen J.A."/>
        </authorList>
    </citation>
    <scope>NUCLEOTIDE SEQUENCE [LARGE SCALE GENOMIC DNA]</scope>
    <source>
        <strain evidence="4">DSM 15908 / JCM 11604 / IC-154</strain>
    </source>
</reference>
<gene>
    <name evidence="3" type="ordered locus">Calag_0720</name>
</gene>
<feature type="transmembrane region" description="Helical" evidence="1">
    <location>
        <begin position="58"/>
        <end position="79"/>
    </location>
</feature>
<keyword evidence="4" id="KW-1185">Reference proteome</keyword>
<evidence type="ECO:0000313" key="3">
    <source>
        <dbReference type="EMBL" id="AFZ70465.1"/>
    </source>
</evidence>
<feature type="transmembrane region" description="Helical" evidence="1">
    <location>
        <begin position="5"/>
        <end position="23"/>
    </location>
</feature>
<keyword evidence="1" id="KW-0812">Transmembrane</keyword>
<feature type="transmembrane region" description="Helical" evidence="1">
    <location>
        <begin position="29"/>
        <end position="46"/>
    </location>
</feature>
<feature type="transmembrane region" description="Helical" evidence="1">
    <location>
        <begin position="94"/>
        <end position="115"/>
    </location>
</feature>
<feature type="domain" description="CAAX prenyl protease 2/Lysostaphin resistance protein A-like" evidence="2">
    <location>
        <begin position="105"/>
        <end position="187"/>
    </location>
</feature>
<dbReference type="GeneID" id="14211980"/>
<dbReference type="Pfam" id="PF02517">
    <property type="entry name" value="Rce1-like"/>
    <property type="match status" value="1"/>
</dbReference>
<feature type="transmembrane region" description="Helical" evidence="1">
    <location>
        <begin position="175"/>
        <end position="196"/>
    </location>
</feature>
<evidence type="ECO:0000313" key="4">
    <source>
        <dbReference type="Proteomes" id="UP000010469"/>
    </source>
</evidence>
<evidence type="ECO:0000256" key="1">
    <source>
        <dbReference type="SAM" id="Phobius"/>
    </source>
</evidence>
<dbReference type="EMBL" id="CP003378">
    <property type="protein sequence ID" value="AFZ70465.1"/>
    <property type="molecule type" value="Genomic_DNA"/>
</dbReference>
<dbReference type="Proteomes" id="UP000010469">
    <property type="component" value="Chromosome"/>
</dbReference>
<accession>L0ABP4</accession>
<evidence type="ECO:0000259" key="2">
    <source>
        <dbReference type="Pfam" id="PF02517"/>
    </source>
</evidence>
<dbReference type="GO" id="GO:0004175">
    <property type="term" value="F:endopeptidase activity"/>
    <property type="evidence" value="ECO:0007669"/>
    <property type="project" value="UniProtKB-ARBA"/>
</dbReference>
<dbReference type="OrthoDB" id="27046at2157"/>
<dbReference type="KEGG" id="clg:Calag_0720"/>